<accession>A0A4U6RVZ1</accession>
<evidence type="ECO:0000313" key="1">
    <source>
        <dbReference type="EMBL" id="TKV77722.1"/>
    </source>
</evidence>
<protein>
    <recommendedName>
        <fullName evidence="3">Transposase</fullName>
    </recommendedName>
</protein>
<name>A0A4U6RVZ1_BRAEL</name>
<sequence>MSDAFDHFRAYAVRALCKARAMPRGRMKKLQTAVGRIYHFLTREAAYGPNLHHWTTWRRRSLRRR</sequence>
<evidence type="ECO:0008006" key="3">
    <source>
        <dbReference type="Google" id="ProtNLM"/>
    </source>
</evidence>
<dbReference type="Proteomes" id="UP000305095">
    <property type="component" value="Unassembled WGS sequence"/>
</dbReference>
<gene>
    <name evidence="1" type="ORF">FDV58_29385</name>
</gene>
<comment type="caution">
    <text evidence="1">The sequence shown here is derived from an EMBL/GenBank/DDBJ whole genome shotgun (WGS) entry which is preliminary data.</text>
</comment>
<reference evidence="1 2" key="1">
    <citation type="submission" date="2019-05" db="EMBL/GenBank/DDBJ databases">
        <title>Draft Genome of Bradyrhizobium elkanii strain SEMIA 938, Used in Commercial Inoculants for Lupinus spp. in Brazil.</title>
        <authorList>
            <person name="Hungria M."/>
            <person name="Delamuta J.R.M."/>
            <person name="Ribeiro R.A."/>
            <person name="Nogueira M.A."/>
        </authorList>
    </citation>
    <scope>NUCLEOTIDE SEQUENCE [LARGE SCALE GENOMIC DNA]</scope>
    <source>
        <strain evidence="1 2">Semia 938</strain>
    </source>
</reference>
<dbReference type="EMBL" id="SZZP01000021">
    <property type="protein sequence ID" value="TKV77722.1"/>
    <property type="molecule type" value="Genomic_DNA"/>
</dbReference>
<evidence type="ECO:0000313" key="2">
    <source>
        <dbReference type="Proteomes" id="UP000305095"/>
    </source>
</evidence>
<dbReference type="AlphaFoldDB" id="A0A4U6RVZ1"/>
<organism evidence="1 2">
    <name type="scientific">Bradyrhizobium elkanii</name>
    <dbReference type="NCBI Taxonomy" id="29448"/>
    <lineage>
        <taxon>Bacteria</taxon>
        <taxon>Pseudomonadati</taxon>
        <taxon>Pseudomonadota</taxon>
        <taxon>Alphaproteobacteria</taxon>
        <taxon>Hyphomicrobiales</taxon>
        <taxon>Nitrobacteraceae</taxon>
        <taxon>Bradyrhizobium</taxon>
    </lineage>
</organism>
<proteinExistence type="predicted"/>